<sequence>MIIRSLLIITILIVLPLESYALSPLFSFRHLYEQSNDSPSPSPANGVDLASGGTDFENSCNRASRSCQMKNIAACLTYSQNGTHEDGFLLVQNNHKSPLHVKIMILPANNTIKEIDLPSHQMEKIKISVELSSAIALNTRDGDCVIHAAARAPAPENHFQKYPSYMTTYITPQNGAYLVILLVIVGGTLTCFKSRIRARHLDGVPYHELEMGNSPALSSLDLEDSEVENWDQDWDDEWGDEKPVKSGGENPVMVKQTNGLTTKLPHSDGRRKEWDD</sequence>
<accession>A0ACB9DR10</accession>
<keyword evidence="2" id="KW-1185">Reference proteome</keyword>
<organism evidence="1 2">
    <name type="scientific">Arctium lappa</name>
    <name type="common">Greater burdock</name>
    <name type="synonym">Lappa major</name>
    <dbReference type="NCBI Taxonomy" id="4217"/>
    <lineage>
        <taxon>Eukaryota</taxon>
        <taxon>Viridiplantae</taxon>
        <taxon>Streptophyta</taxon>
        <taxon>Embryophyta</taxon>
        <taxon>Tracheophyta</taxon>
        <taxon>Spermatophyta</taxon>
        <taxon>Magnoliopsida</taxon>
        <taxon>eudicotyledons</taxon>
        <taxon>Gunneridae</taxon>
        <taxon>Pentapetalae</taxon>
        <taxon>asterids</taxon>
        <taxon>campanulids</taxon>
        <taxon>Asterales</taxon>
        <taxon>Asteraceae</taxon>
        <taxon>Carduoideae</taxon>
        <taxon>Cardueae</taxon>
        <taxon>Arctiinae</taxon>
        <taxon>Arctium</taxon>
    </lineage>
</organism>
<proteinExistence type="predicted"/>
<name>A0ACB9DR10_ARCLA</name>
<gene>
    <name evidence="1" type="ORF">L6452_12343</name>
</gene>
<evidence type="ECO:0000313" key="2">
    <source>
        <dbReference type="Proteomes" id="UP001055879"/>
    </source>
</evidence>
<dbReference type="Proteomes" id="UP001055879">
    <property type="component" value="Linkage Group LG03"/>
</dbReference>
<evidence type="ECO:0000313" key="1">
    <source>
        <dbReference type="EMBL" id="KAI3748918.1"/>
    </source>
</evidence>
<dbReference type="EMBL" id="CM042049">
    <property type="protein sequence ID" value="KAI3748918.1"/>
    <property type="molecule type" value="Genomic_DNA"/>
</dbReference>
<protein>
    <submittedName>
        <fullName evidence="1">Uncharacterized protein</fullName>
    </submittedName>
</protein>
<comment type="caution">
    <text evidence="1">The sequence shown here is derived from an EMBL/GenBank/DDBJ whole genome shotgun (WGS) entry which is preliminary data.</text>
</comment>
<reference evidence="2" key="1">
    <citation type="journal article" date="2022" name="Mol. Ecol. Resour.">
        <title>The genomes of chicory, endive, great burdock and yacon provide insights into Asteraceae palaeo-polyploidization history and plant inulin production.</title>
        <authorList>
            <person name="Fan W."/>
            <person name="Wang S."/>
            <person name="Wang H."/>
            <person name="Wang A."/>
            <person name="Jiang F."/>
            <person name="Liu H."/>
            <person name="Zhao H."/>
            <person name="Xu D."/>
            <person name="Zhang Y."/>
        </authorList>
    </citation>
    <scope>NUCLEOTIDE SEQUENCE [LARGE SCALE GENOMIC DNA]</scope>
    <source>
        <strain evidence="2">cv. Niubang</strain>
    </source>
</reference>
<reference evidence="1 2" key="2">
    <citation type="journal article" date="2022" name="Mol. Ecol. Resour.">
        <title>The genomes of chicory, endive, great burdock and yacon provide insights into Asteraceae paleo-polyploidization history and plant inulin production.</title>
        <authorList>
            <person name="Fan W."/>
            <person name="Wang S."/>
            <person name="Wang H."/>
            <person name="Wang A."/>
            <person name="Jiang F."/>
            <person name="Liu H."/>
            <person name="Zhao H."/>
            <person name="Xu D."/>
            <person name="Zhang Y."/>
        </authorList>
    </citation>
    <scope>NUCLEOTIDE SEQUENCE [LARGE SCALE GENOMIC DNA]</scope>
    <source>
        <strain evidence="2">cv. Niubang</strain>
    </source>
</reference>